<dbReference type="Proteomes" id="UP000314294">
    <property type="component" value="Unassembled WGS sequence"/>
</dbReference>
<evidence type="ECO:0000313" key="2">
    <source>
        <dbReference type="EMBL" id="TNN28420.1"/>
    </source>
</evidence>
<feature type="compositionally biased region" description="Polar residues" evidence="1">
    <location>
        <begin position="136"/>
        <end position="147"/>
    </location>
</feature>
<sequence length="179" mass="18800">MAAGGRRPPRGDDLRPVRRVSPGQTESQEAELCSPRTPPPRPEPAAWRLKPAAALRPEAEADGTGGRRSLGSWCRTDVRPRGVLLHAASRTGGRSASREPEVAGVPVSLLESMNRPADVVTDQTSGPWRGGVASEAPQSTCRCSTSEHLWVGGVPAGGRDDSSSESQGEESRPAAAFTS</sequence>
<feature type="region of interest" description="Disordered" evidence="1">
    <location>
        <begin position="1"/>
        <end position="73"/>
    </location>
</feature>
<comment type="caution">
    <text evidence="2">The sequence shown here is derived from an EMBL/GenBank/DDBJ whole genome shotgun (WGS) entry which is preliminary data.</text>
</comment>
<evidence type="ECO:0000256" key="1">
    <source>
        <dbReference type="SAM" id="MobiDB-lite"/>
    </source>
</evidence>
<keyword evidence="3" id="KW-1185">Reference proteome</keyword>
<organism evidence="2 3">
    <name type="scientific">Liparis tanakae</name>
    <name type="common">Tanaka's snailfish</name>
    <dbReference type="NCBI Taxonomy" id="230148"/>
    <lineage>
        <taxon>Eukaryota</taxon>
        <taxon>Metazoa</taxon>
        <taxon>Chordata</taxon>
        <taxon>Craniata</taxon>
        <taxon>Vertebrata</taxon>
        <taxon>Euteleostomi</taxon>
        <taxon>Actinopterygii</taxon>
        <taxon>Neopterygii</taxon>
        <taxon>Teleostei</taxon>
        <taxon>Neoteleostei</taxon>
        <taxon>Acanthomorphata</taxon>
        <taxon>Eupercaria</taxon>
        <taxon>Perciformes</taxon>
        <taxon>Cottioidei</taxon>
        <taxon>Cottales</taxon>
        <taxon>Liparidae</taxon>
        <taxon>Liparis</taxon>
    </lineage>
</organism>
<accession>A0A4Z2EIN3</accession>
<dbReference type="EMBL" id="SRLO01006916">
    <property type="protein sequence ID" value="TNN28420.1"/>
    <property type="molecule type" value="Genomic_DNA"/>
</dbReference>
<feature type="region of interest" description="Disordered" evidence="1">
    <location>
        <begin position="114"/>
        <end position="179"/>
    </location>
</feature>
<gene>
    <name evidence="2" type="ORF">EYF80_061429</name>
</gene>
<evidence type="ECO:0000313" key="3">
    <source>
        <dbReference type="Proteomes" id="UP000314294"/>
    </source>
</evidence>
<proteinExistence type="predicted"/>
<dbReference type="AlphaFoldDB" id="A0A4Z2EIN3"/>
<name>A0A4Z2EIN3_9TELE</name>
<reference evidence="2 3" key="1">
    <citation type="submission" date="2019-03" db="EMBL/GenBank/DDBJ databases">
        <title>First draft genome of Liparis tanakae, snailfish: a comprehensive survey of snailfish specific genes.</title>
        <authorList>
            <person name="Kim W."/>
            <person name="Song I."/>
            <person name="Jeong J.-H."/>
            <person name="Kim D."/>
            <person name="Kim S."/>
            <person name="Ryu S."/>
            <person name="Song J.Y."/>
            <person name="Lee S.K."/>
        </authorList>
    </citation>
    <scope>NUCLEOTIDE SEQUENCE [LARGE SCALE GENOMIC DNA]</scope>
    <source>
        <tissue evidence="2">Muscle</tissue>
    </source>
</reference>
<protein>
    <submittedName>
        <fullName evidence="2">Uncharacterized protein</fullName>
    </submittedName>
</protein>